<dbReference type="EMBL" id="QPFP01000017">
    <property type="protein sequence ID" value="TEB31815.1"/>
    <property type="molecule type" value="Genomic_DNA"/>
</dbReference>
<gene>
    <name evidence="1" type="ORF">FA13DRAFT_1732112</name>
</gene>
<dbReference type="Proteomes" id="UP000298030">
    <property type="component" value="Unassembled WGS sequence"/>
</dbReference>
<accession>A0A4Y7TCB5</accession>
<evidence type="ECO:0000313" key="1">
    <source>
        <dbReference type="EMBL" id="TEB31815.1"/>
    </source>
</evidence>
<dbReference type="OrthoDB" id="3478523at2759"/>
<dbReference type="AlphaFoldDB" id="A0A4Y7TCB5"/>
<sequence>MSSTQLLPRYHAVSSRLPRLPRELVHEVFNELWIQKILEILCNHDNPYLDECAATHIKIGKFLSKEKLPAIKEAFRLYLMIRGMHRNNPHPCIPILEKDVNFFVARNEKWRKDRPTDFVVEIKKAIVEELEAYRNFQEILYSVAKVPEGSQHPISLLEIEGEMVPPWPFEIGLPTSELADIFDVFDAAEIRLNTLKQNQLTRFADLLDQYPNYLHTCCEKDEGRRNQAHNVARLRLEAKRMPMRQIVYGKQFGARSIFSQKQFFLVPYNRVLRTFLKILQRFPPEKHRYPDLINIVLEGFARHHARTPDEAKGKAEILPKVLHTKYSLPEYQGRGGAFQPEFFLDEHYPTPRNLKRYKSIWPFSEGDFEWLVGFLLICDHMSAMQEPWTIGRPVAEYWKQHAGEAKG</sequence>
<reference evidence="1 2" key="1">
    <citation type="journal article" date="2019" name="Nat. Ecol. Evol.">
        <title>Megaphylogeny resolves global patterns of mushroom evolution.</title>
        <authorList>
            <person name="Varga T."/>
            <person name="Krizsan K."/>
            <person name="Foldi C."/>
            <person name="Dima B."/>
            <person name="Sanchez-Garcia M."/>
            <person name="Sanchez-Ramirez S."/>
            <person name="Szollosi G.J."/>
            <person name="Szarkandi J.G."/>
            <person name="Papp V."/>
            <person name="Albert L."/>
            <person name="Andreopoulos W."/>
            <person name="Angelini C."/>
            <person name="Antonin V."/>
            <person name="Barry K.W."/>
            <person name="Bougher N.L."/>
            <person name="Buchanan P."/>
            <person name="Buyck B."/>
            <person name="Bense V."/>
            <person name="Catcheside P."/>
            <person name="Chovatia M."/>
            <person name="Cooper J."/>
            <person name="Damon W."/>
            <person name="Desjardin D."/>
            <person name="Finy P."/>
            <person name="Geml J."/>
            <person name="Haridas S."/>
            <person name="Hughes K."/>
            <person name="Justo A."/>
            <person name="Karasinski D."/>
            <person name="Kautmanova I."/>
            <person name="Kiss B."/>
            <person name="Kocsube S."/>
            <person name="Kotiranta H."/>
            <person name="LaButti K.M."/>
            <person name="Lechner B.E."/>
            <person name="Liimatainen K."/>
            <person name="Lipzen A."/>
            <person name="Lukacs Z."/>
            <person name="Mihaltcheva S."/>
            <person name="Morgado L.N."/>
            <person name="Niskanen T."/>
            <person name="Noordeloos M.E."/>
            <person name="Ohm R.A."/>
            <person name="Ortiz-Santana B."/>
            <person name="Ovrebo C."/>
            <person name="Racz N."/>
            <person name="Riley R."/>
            <person name="Savchenko A."/>
            <person name="Shiryaev A."/>
            <person name="Soop K."/>
            <person name="Spirin V."/>
            <person name="Szebenyi C."/>
            <person name="Tomsovsky M."/>
            <person name="Tulloss R.E."/>
            <person name="Uehling J."/>
            <person name="Grigoriev I.V."/>
            <person name="Vagvolgyi C."/>
            <person name="Papp T."/>
            <person name="Martin F.M."/>
            <person name="Miettinen O."/>
            <person name="Hibbett D.S."/>
            <person name="Nagy L.G."/>
        </authorList>
    </citation>
    <scope>NUCLEOTIDE SEQUENCE [LARGE SCALE GENOMIC DNA]</scope>
    <source>
        <strain evidence="1 2">FP101781</strain>
    </source>
</reference>
<name>A0A4Y7TCB5_COPMI</name>
<comment type="caution">
    <text evidence="1">The sequence shown here is derived from an EMBL/GenBank/DDBJ whole genome shotgun (WGS) entry which is preliminary data.</text>
</comment>
<keyword evidence="2" id="KW-1185">Reference proteome</keyword>
<protein>
    <submittedName>
        <fullName evidence="1">Uncharacterized protein</fullName>
    </submittedName>
</protein>
<organism evidence="1 2">
    <name type="scientific">Coprinellus micaceus</name>
    <name type="common">Glistening ink-cap mushroom</name>
    <name type="synonym">Coprinus micaceus</name>
    <dbReference type="NCBI Taxonomy" id="71717"/>
    <lineage>
        <taxon>Eukaryota</taxon>
        <taxon>Fungi</taxon>
        <taxon>Dikarya</taxon>
        <taxon>Basidiomycota</taxon>
        <taxon>Agaricomycotina</taxon>
        <taxon>Agaricomycetes</taxon>
        <taxon>Agaricomycetidae</taxon>
        <taxon>Agaricales</taxon>
        <taxon>Agaricineae</taxon>
        <taxon>Psathyrellaceae</taxon>
        <taxon>Coprinellus</taxon>
    </lineage>
</organism>
<evidence type="ECO:0000313" key="2">
    <source>
        <dbReference type="Proteomes" id="UP000298030"/>
    </source>
</evidence>
<proteinExistence type="predicted"/>